<dbReference type="EMBL" id="MSPX01000003">
    <property type="protein sequence ID" value="OQP87533.1"/>
    <property type="molecule type" value="Genomic_DNA"/>
</dbReference>
<dbReference type="InterPro" id="IPR035093">
    <property type="entry name" value="RelE/ParE_toxin_dom_sf"/>
</dbReference>
<evidence type="ECO:0000313" key="2">
    <source>
        <dbReference type="EMBL" id="OQP87533.1"/>
    </source>
</evidence>
<organism evidence="2 3">
    <name type="scientific">Xaviernesmea rhizosphaerae</name>
    <dbReference type="NCBI Taxonomy" id="1672749"/>
    <lineage>
        <taxon>Bacteria</taxon>
        <taxon>Pseudomonadati</taxon>
        <taxon>Pseudomonadota</taxon>
        <taxon>Alphaproteobacteria</taxon>
        <taxon>Hyphomicrobiales</taxon>
        <taxon>Rhizobiaceae</taxon>
        <taxon>Rhizobium/Agrobacterium group</taxon>
        <taxon>Xaviernesmea</taxon>
    </lineage>
</organism>
<gene>
    <name evidence="2" type="ORF">BTR14_05035</name>
</gene>
<name>A0ABX3PHE8_9HYPH</name>
<dbReference type="Pfam" id="PF05016">
    <property type="entry name" value="ParE_toxin"/>
    <property type="match status" value="1"/>
</dbReference>
<reference evidence="2 3" key="1">
    <citation type="journal article" date="2017" name="Antonie Van Leeuwenhoek">
        <title>Rhizobium rhizosphaerae sp. nov., a novel species isolated from rice rhizosphere.</title>
        <authorList>
            <person name="Zhao J.J."/>
            <person name="Zhang J."/>
            <person name="Zhang R.J."/>
            <person name="Zhang C.W."/>
            <person name="Yin H.Q."/>
            <person name="Zhang X.X."/>
        </authorList>
    </citation>
    <scope>NUCLEOTIDE SEQUENCE [LARGE SCALE GENOMIC DNA]</scope>
    <source>
        <strain evidence="2 3">RD15</strain>
    </source>
</reference>
<evidence type="ECO:0000256" key="1">
    <source>
        <dbReference type="ARBA" id="ARBA00022649"/>
    </source>
</evidence>
<dbReference type="Proteomes" id="UP000192652">
    <property type="component" value="Unassembled WGS sequence"/>
</dbReference>
<sequence>MRREVAYLGANSPKAAQRFLDDLKQLRRNLKRFPAIGKQTDEMPVPGVLRFVMGPYLVDYEVRPGEIVIFAIRHGRERPPGVSVDDDFDFEMKGPD</sequence>
<dbReference type="Gene3D" id="3.30.2310.20">
    <property type="entry name" value="RelE-like"/>
    <property type="match status" value="1"/>
</dbReference>
<comment type="caution">
    <text evidence="2">The sequence shown here is derived from an EMBL/GenBank/DDBJ whole genome shotgun (WGS) entry which is preliminary data.</text>
</comment>
<keyword evidence="3" id="KW-1185">Reference proteome</keyword>
<protein>
    <submittedName>
        <fullName evidence="2">Plasmid stabilization protein ParE</fullName>
    </submittedName>
</protein>
<accession>A0ABX3PHE8</accession>
<dbReference type="InterPro" id="IPR007712">
    <property type="entry name" value="RelE/ParE_toxin"/>
</dbReference>
<proteinExistence type="predicted"/>
<keyword evidence="1" id="KW-1277">Toxin-antitoxin system</keyword>
<evidence type="ECO:0000313" key="3">
    <source>
        <dbReference type="Proteomes" id="UP000192652"/>
    </source>
</evidence>